<name>A0A0P1AGD0_PLAHL</name>
<reference evidence="2" key="1">
    <citation type="submission" date="2014-09" db="EMBL/GenBank/DDBJ databases">
        <authorList>
            <person name="Sharma Rahul"/>
            <person name="Thines Marco"/>
        </authorList>
    </citation>
    <scope>NUCLEOTIDE SEQUENCE [LARGE SCALE GENOMIC DNA]</scope>
</reference>
<evidence type="ECO:0000313" key="2">
    <source>
        <dbReference type="Proteomes" id="UP000054928"/>
    </source>
</evidence>
<dbReference type="RefSeq" id="XP_024576565.1">
    <property type="nucleotide sequence ID" value="XM_024725828.1"/>
</dbReference>
<sequence length="85" mass="10181">MTYSAIDSKVTVSLYPWRETGVSYLIWDTVQTQITDPHDNLVFLLQQIELSRLRSRASIGRRSLFLFYWYRYAFSGFDNRAWSFK</sequence>
<keyword evidence="2" id="KW-1185">Reference proteome</keyword>
<proteinExistence type="predicted"/>
<evidence type="ECO:0000313" key="1">
    <source>
        <dbReference type="EMBL" id="CEG40196.1"/>
    </source>
</evidence>
<dbReference type="EMBL" id="CCYD01000468">
    <property type="protein sequence ID" value="CEG40196.1"/>
    <property type="molecule type" value="Genomic_DNA"/>
</dbReference>
<protein>
    <submittedName>
        <fullName evidence="1">Uncharacterized protein</fullName>
    </submittedName>
</protein>
<dbReference type="AlphaFoldDB" id="A0A0P1AGD0"/>
<dbReference type="GeneID" id="36405463"/>
<organism evidence="1 2">
    <name type="scientific">Plasmopara halstedii</name>
    <name type="common">Downy mildew of sunflower</name>
    <dbReference type="NCBI Taxonomy" id="4781"/>
    <lineage>
        <taxon>Eukaryota</taxon>
        <taxon>Sar</taxon>
        <taxon>Stramenopiles</taxon>
        <taxon>Oomycota</taxon>
        <taxon>Peronosporomycetes</taxon>
        <taxon>Peronosporales</taxon>
        <taxon>Peronosporaceae</taxon>
        <taxon>Plasmopara</taxon>
    </lineage>
</organism>
<dbReference type="Proteomes" id="UP000054928">
    <property type="component" value="Unassembled WGS sequence"/>
</dbReference>
<accession>A0A0P1AGD0</accession>